<reference evidence="2 3" key="3">
    <citation type="journal article" date="2013" name="Rice">
        <title>Improvement of the Oryza sativa Nipponbare reference genome using next generation sequence and optical map data.</title>
        <authorList>
            <person name="Kawahara Y."/>
            <person name="de la Bastide M."/>
            <person name="Hamilton J.P."/>
            <person name="Kanamori H."/>
            <person name="McCombie W.R."/>
            <person name="Ouyang S."/>
            <person name="Schwartz D.C."/>
            <person name="Tanaka T."/>
            <person name="Wu J."/>
            <person name="Zhou S."/>
            <person name="Childs K.L."/>
            <person name="Davidson R.M."/>
            <person name="Lin H."/>
            <person name="Quesada-Ocampo L."/>
            <person name="Vaillancourt B."/>
            <person name="Sakai H."/>
            <person name="Lee S.S."/>
            <person name="Kim J."/>
            <person name="Numa H."/>
            <person name="Itoh T."/>
            <person name="Buell C.R."/>
            <person name="Matsumoto T."/>
        </authorList>
    </citation>
    <scope>NUCLEOTIDE SEQUENCE [LARGE SCALE GENOMIC DNA]</scope>
    <source>
        <strain evidence="3">cv. Nipponbare</strain>
    </source>
</reference>
<accession>A0A0N7KDX8</accession>
<sequence length="273" mass="30435">MRQRCPRLPRATPAAAHFPTAYGGGGGNFPWKREKGRPAIRRGKRRSPWEWGKGRPASQRGKRNDAHSILHIPSETYDRRRKRPPSRRAPSSGDFHLALALFQLFLKAARTHRSRGPSHTIPKNPPPAINSKGSIGAFLLPLESSQSTFSGPRRISLDLAAIDSKGTDRLLQLGLSCLWSNLPPLGGRWGNTARPPQSPEERKIVSRLHRQPKCKAEHEAYHPQTDVPRVQKPLARRFMKDSSPLVGLFLEDVGQIPNLVNKTNIVYPVLPAA</sequence>
<feature type="region of interest" description="Disordered" evidence="1">
    <location>
        <begin position="1"/>
        <end position="68"/>
    </location>
</feature>
<evidence type="ECO:0000256" key="1">
    <source>
        <dbReference type="SAM" id="MobiDB-lite"/>
    </source>
</evidence>
<reference evidence="3" key="1">
    <citation type="journal article" date="2005" name="Nature">
        <title>The map-based sequence of the rice genome.</title>
        <authorList>
            <consortium name="International rice genome sequencing project (IRGSP)"/>
            <person name="Matsumoto T."/>
            <person name="Wu J."/>
            <person name="Kanamori H."/>
            <person name="Katayose Y."/>
            <person name="Fujisawa M."/>
            <person name="Namiki N."/>
            <person name="Mizuno H."/>
            <person name="Yamamoto K."/>
            <person name="Antonio B.A."/>
            <person name="Baba T."/>
            <person name="Sakata K."/>
            <person name="Nagamura Y."/>
            <person name="Aoki H."/>
            <person name="Arikawa K."/>
            <person name="Arita K."/>
            <person name="Bito T."/>
            <person name="Chiden Y."/>
            <person name="Fujitsuka N."/>
            <person name="Fukunaka R."/>
            <person name="Hamada M."/>
            <person name="Harada C."/>
            <person name="Hayashi A."/>
            <person name="Hijishita S."/>
            <person name="Honda M."/>
            <person name="Hosokawa S."/>
            <person name="Ichikawa Y."/>
            <person name="Idonuma A."/>
            <person name="Iijima M."/>
            <person name="Ikeda M."/>
            <person name="Ikeno M."/>
            <person name="Ito K."/>
            <person name="Ito S."/>
            <person name="Ito T."/>
            <person name="Ito Y."/>
            <person name="Ito Y."/>
            <person name="Iwabuchi A."/>
            <person name="Kamiya K."/>
            <person name="Karasawa W."/>
            <person name="Kurita K."/>
            <person name="Katagiri S."/>
            <person name="Kikuta A."/>
            <person name="Kobayashi H."/>
            <person name="Kobayashi N."/>
            <person name="Machita K."/>
            <person name="Maehara T."/>
            <person name="Masukawa M."/>
            <person name="Mizubayashi T."/>
            <person name="Mukai Y."/>
            <person name="Nagasaki H."/>
            <person name="Nagata Y."/>
            <person name="Naito S."/>
            <person name="Nakashima M."/>
            <person name="Nakama Y."/>
            <person name="Nakamichi Y."/>
            <person name="Nakamura M."/>
            <person name="Meguro A."/>
            <person name="Negishi M."/>
            <person name="Ohta I."/>
            <person name="Ohta T."/>
            <person name="Okamoto M."/>
            <person name="Ono N."/>
            <person name="Saji S."/>
            <person name="Sakaguchi M."/>
            <person name="Sakai K."/>
            <person name="Shibata M."/>
            <person name="Shimokawa T."/>
            <person name="Song J."/>
            <person name="Takazaki Y."/>
            <person name="Terasawa K."/>
            <person name="Tsugane M."/>
            <person name="Tsuji K."/>
            <person name="Ueda S."/>
            <person name="Waki K."/>
            <person name="Yamagata H."/>
            <person name="Yamamoto M."/>
            <person name="Yamamoto S."/>
            <person name="Yamane H."/>
            <person name="Yoshiki S."/>
            <person name="Yoshihara R."/>
            <person name="Yukawa K."/>
            <person name="Zhong H."/>
            <person name="Yano M."/>
            <person name="Yuan Q."/>
            <person name="Ouyang S."/>
            <person name="Liu J."/>
            <person name="Jones K.M."/>
            <person name="Gansberger K."/>
            <person name="Moffat K."/>
            <person name="Hill J."/>
            <person name="Bera J."/>
            <person name="Fadrosh D."/>
            <person name="Jin S."/>
            <person name="Johri S."/>
            <person name="Kim M."/>
            <person name="Overton L."/>
            <person name="Reardon M."/>
            <person name="Tsitrin T."/>
            <person name="Vuong H."/>
            <person name="Weaver B."/>
            <person name="Ciecko A."/>
            <person name="Tallon L."/>
            <person name="Jackson J."/>
            <person name="Pai G."/>
            <person name="Aken S.V."/>
            <person name="Utterback T."/>
            <person name="Reidmuller S."/>
            <person name="Feldblyum T."/>
            <person name="Hsiao J."/>
            <person name="Zismann V."/>
            <person name="Iobst S."/>
            <person name="de Vazeille A.R."/>
            <person name="Buell C.R."/>
            <person name="Ying K."/>
            <person name="Li Y."/>
            <person name="Lu T."/>
            <person name="Huang Y."/>
            <person name="Zhao Q."/>
            <person name="Feng Q."/>
            <person name="Zhang L."/>
            <person name="Zhu J."/>
            <person name="Weng Q."/>
            <person name="Mu J."/>
            <person name="Lu Y."/>
            <person name="Fan D."/>
            <person name="Liu Y."/>
            <person name="Guan J."/>
            <person name="Zhang Y."/>
            <person name="Yu S."/>
            <person name="Liu X."/>
            <person name="Zhang Y."/>
            <person name="Hong G."/>
            <person name="Han B."/>
            <person name="Choisne N."/>
            <person name="Demange N."/>
            <person name="Orjeda G."/>
            <person name="Samain S."/>
            <person name="Cattolico L."/>
            <person name="Pelletier E."/>
            <person name="Couloux A."/>
            <person name="Segurens B."/>
            <person name="Wincker P."/>
            <person name="D'Hont A."/>
            <person name="Scarpelli C."/>
            <person name="Weissenbach J."/>
            <person name="Salanoubat M."/>
            <person name="Quetier F."/>
            <person name="Yu Y."/>
            <person name="Kim H.R."/>
            <person name="Rambo T."/>
            <person name="Currie J."/>
            <person name="Collura K."/>
            <person name="Luo M."/>
            <person name="Yang T."/>
            <person name="Ammiraju J.S.S."/>
            <person name="Engler F."/>
            <person name="Soderlund C."/>
            <person name="Wing R.A."/>
            <person name="Palmer L.E."/>
            <person name="de la Bastide M."/>
            <person name="Spiegel L."/>
            <person name="Nascimento L."/>
            <person name="Zutavern T."/>
            <person name="O'Shaughnessy A."/>
            <person name="Dike S."/>
            <person name="Dedhia N."/>
            <person name="Preston R."/>
            <person name="Balija V."/>
            <person name="McCombie W.R."/>
            <person name="Chow T."/>
            <person name="Chen H."/>
            <person name="Chung M."/>
            <person name="Chen C."/>
            <person name="Shaw J."/>
            <person name="Wu H."/>
            <person name="Hsiao K."/>
            <person name="Chao Y."/>
            <person name="Chu M."/>
            <person name="Cheng C."/>
            <person name="Hour A."/>
            <person name="Lee P."/>
            <person name="Lin S."/>
            <person name="Lin Y."/>
            <person name="Liou J."/>
            <person name="Liu S."/>
            <person name="Hsing Y."/>
            <person name="Raghuvanshi S."/>
            <person name="Mohanty A."/>
            <person name="Bharti A.K."/>
            <person name="Gaur A."/>
            <person name="Gupta V."/>
            <person name="Kumar D."/>
            <person name="Ravi V."/>
            <person name="Vij S."/>
            <person name="Kapur A."/>
            <person name="Khurana P."/>
            <person name="Khurana P."/>
            <person name="Khurana J.P."/>
            <person name="Tyagi A.K."/>
            <person name="Gaikwad K."/>
            <person name="Singh A."/>
            <person name="Dalal V."/>
            <person name="Srivastava S."/>
            <person name="Dixit A."/>
            <person name="Pal A.K."/>
            <person name="Ghazi I.A."/>
            <person name="Yadav M."/>
            <person name="Pandit A."/>
            <person name="Bhargava A."/>
            <person name="Sureshbabu K."/>
            <person name="Batra K."/>
            <person name="Sharma T.R."/>
            <person name="Mohapatra T."/>
            <person name="Singh N.K."/>
            <person name="Messing J."/>
            <person name="Nelson A.B."/>
            <person name="Fuks G."/>
            <person name="Kavchok S."/>
            <person name="Keizer G."/>
            <person name="Linton E."/>
            <person name="Llaca V."/>
            <person name="Song R."/>
            <person name="Tanyolac B."/>
            <person name="Young S."/>
            <person name="Ho-Il K."/>
            <person name="Hahn J.H."/>
            <person name="Sangsakoo G."/>
            <person name="Vanavichit A."/>
            <person name="de Mattos Luiz.A.T."/>
            <person name="Zimmer P.D."/>
            <person name="Malone G."/>
            <person name="Dellagostin O."/>
            <person name="de Oliveira A.C."/>
            <person name="Bevan M."/>
            <person name="Bancroft I."/>
            <person name="Minx P."/>
            <person name="Cordum H."/>
            <person name="Wilson R."/>
            <person name="Cheng Z."/>
            <person name="Jin W."/>
            <person name="Jiang J."/>
            <person name="Leong S.A."/>
            <person name="Iwama H."/>
            <person name="Gojobori T."/>
            <person name="Itoh T."/>
            <person name="Niimura Y."/>
            <person name="Fujii Y."/>
            <person name="Habara T."/>
            <person name="Sakai H."/>
            <person name="Sato Y."/>
            <person name="Wilson G."/>
            <person name="Kumar K."/>
            <person name="McCouch S."/>
            <person name="Juretic N."/>
            <person name="Hoen D."/>
            <person name="Wright S."/>
            <person name="Bruskiewich R."/>
            <person name="Bureau T."/>
            <person name="Miyao A."/>
            <person name="Hirochika H."/>
            <person name="Nishikawa T."/>
            <person name="Kadowaki K."/>
            <person name="Sugiura M."/>
            <person name="Burr B."/>
            <person name="Sasaki T."/>
        </authorList>
    </citation>
    <scope>NUCLEOTIDE SEQUENCE [LARGE SCALE GENOMIC DNA]</scope>
    <source>
        <strain evidence="3">cv. Nipponbare</strain>
    </source>
</reference>
<gene>
    <name evidence="2" type="ordered locus">Os01g0809200</name>
    <name evidence="2" type="ORF">OSNPB_010809200</name>
</gene>
<reference evidence="2 3" key="2">
    <citation type="journal article" date="2013" name="Plant Cell Physiol.">
        <title>Rice Annotation Project Database (RAP-DB): an integrative and interactive database for rice genomics.</title>
        <authorList>
            <person name="Sakai H."/>
            <person name="Lee S.S."/>
            <person name="Tanaka T."/>
            <person name="Numa H."/>
            <person name="Kim J."/>
            <person name="Kawahara Y."/>
            <person name="Wakimoto H."/>
            <person name="Yang C.C."/>
            <person name="Iwamoto M."/>
            <person name="Abe T."/>
            <person name="Yamada Y."/>
            <person name="Muto A."/>
            <person name="Inokuchi H."/>
            <person name="Ikemura T."/>
            <person name="Matsumoto T."/>
            <person name="Sasaki T."/>
            <person name="Itoh T."/>
        </authorList>
    </citation>
    <scope>NUCLEOTIDE SEQUENCE [LARGE SCALE GENOMIC DNA]</scope>
    <source>
        <strain evidence="3">cv. Nipponbare</strain>
    </source>
</reference>
<dbReference type="InParanoid" id="A0A0N7KDX8"/>
<dbReference type="EMBL" id="AP014957">
    <property type="protein sequence ID" value="BAS74857.1"/>
    <property type="molecule type" value="Genomic_DNA"/>
</dbReference>
<keyword evidence="3" id="KW-1185">Reference proteome</keyword>
<evidence type="ECO:0000313" key="2">
    <source>
        <dbReference type="EMBL" id="BAS74857.1"/>
    </source>
</evidence>
<dbReference type="AlphaFoldDB" id="A0A0N7KDX8"/>
<dbReference type="PaxDb" id="39947-A0A0N7KDX8"/>
<protein>
    <submittedName>
        <fullName evidence="2">Os01g0809200 protein</fullName>
    </submittedName>
</protein>
<organism evidence="2 3">
    <name type="scientific">Oryza sativa subsp. japonica</name>
    <name type="common">Rice</name>
    <dbReference type="NCBI Taxonomy" id="39947"/>
    <lineage>
        <taxon>Eukaryota</taxon>
        <taxon>Viridiplantae</taxon>
        <taxon>Streptophyta</taxon>
        <taxon>Embryophyta</taxon>
        <taxon>Tracheophyta</taxon>
        <taxon>Spermatophyta</taxon>
        <taxon>Magnoliopsida</taxon>
        <taxon>Liliopsida</taxon>
        <taxon>Poales</taxon>
        <taxon>Poaceae</taxon>
        <taxon>BOP clade</taxon>
        <taxon>Oryzoideae</taxon>
        <taxon>Oryzeae</taxon>
        <taxon>Oryzinae</taxon>
        <taxon>Oryza</taxon>
        <taxon>Oryza sativa</taxon>
    </lineage>
</organism>
<name>A0A0N7KDX8_ORYSJ</name>
<proteinExistence type="predicted"/>
<evidence type="ECO:0000313" key="3">
    <source>
        <dbReference type="Proteomes" id="UP000059680"/>
    </source>
</evidence>
<dbReference type="Proteomes" id="UP000059680">
    <property type="component" value="Chromosome 1"/>
</dbReference>